<dbReference type="InterPro" id="IPR020846">
    <property type="entry name" value="MFS_dom"/>
</dbReference>
<comment type="subcellular location">
    <subcellularLocation>
        <location evidence="1">Cell membrane</location>
        <topology evidence="1">Multi-pass membrane protein</topology>
    </subcellularLocation>
</comment>
<feature type="transmembrane region" description="Helical" evidence="7">
    <location>
        <begin position="12"/>
        <end position="31"/>
    </location>
</feature>
<dbReference type="Gene3D" id="1.20.1250.20">
    <property type="entry name" value="MFS general substrate transporter like domains"/>
    <property type="match status" value="1"/>
</dbReference>
<evidence type="ECO:0000313" key="10">
    <source>
        <dbReference type="Proteomes" id="UP000292886"/>
    </source>
</evidence>
<evidence type="ECO:0000256" key="3">
    <source>
        <dbReference type="ARBA" id="ARBA00022475"/>
    </source>
</evidence>
<dbReference type="Gene3D" id="1.20.1720.10">
    <property type="entry name" value="Multidrug resistance protein D"/>
    <property type="match status" value="1"/>
</dbReference>
<name>A0A4P6YVS2_9LACO</name>
<feature type="transmembrane region" description="Helical" evidence="7">
    <location>
        <begin position="306"/>
        <end position="327"/>
    </location>
</feature>
<dbReference type="GO" id="GO:0022857">
    <property type="term" value="F:transmembrane transporter activity"/>
    <property type="evidence" value="ECO:0007669"/>
    <property type="project" value="InterPro"/>
</dbReference>
<dbReference type="InterPro" id="IPR036259">
    <property type="entry name" value="MFS_trans_sf"/>
</dbReference>
<evidence type="ECO:0000256" key="2">
    <source>
        <dbReference type="ARBA" id="ARBA00022448"/>
    </source>
</evidence>
<keyword evidence="5 7" id="KW-1133">Transmembrane helix</keyword>
<feature type="transmembrane region" description="Helical" evidence="7">
    <location>
        <begin position="359"/>
        <end position="383"/>
    </location>
</feature>
<keyword evidence="4 7" id="KW-0812">Transmembrane</keyword>
<feature type="transmembrane region" description="Helical" evidence="7">
    <location>
        <begin position="269"/>
        <end position="294"/>
    </location>
</feature>
<feature type="domain" description="Major facilitator superfamily (MFS) profile" evidence="8">
    <location>
        <begin position="14"/>
        <end position="461"/>
    </location>
</feature>
<dbReference type="CDD" id="cd17502">
    <property type="entry name" value="MFS_Azr1_MDR_like"/>
    <property type="match status" value="1"/>
</dbReference>
<evidence type="ECO:0000313" key="9">
    <source>
        <dbReference type="EMBL" id="QBO36853.1"/>
    </source>
</evidence>
<evidence type="ECO:0000256" key="7">
    <source>
        <dbReference type="SAM" id="Phobius"/>
    </source>
</evidence>
<keyword evidence="3" id="KW-1003">Cell membrane</keyword>
<dbReference type="InterPro" id="IPR004638">
    <property type="entry name" value="EmrB-like"/>
</dbReference>
<dbReference type="Pfam" id="PF07690">
    <property type="entry name" value="MFS_1"/>
    <property type="match status" value="2"/>
</dbReference>
<dbReference type="GO" id="GO:0005886">
    <property type="term" value="C:plasma membrane"/>
    <property type="evidence" value="ECO:0007669"/>
    <property type="project" value="UniProtKB-SubCell"/>
</dbReference>
<feature type="transmembrane region" description="Helical" evidence="7">
    <location>
        <begin position="51"/>
        <end position="70"/>
    </location>
</feature>
<feature type="transmembrane region" description="Helical" evidence="7">
    <location>
        <begin position="403"/>
        <end position="422"/>
    </location>
</feature>
<keyword evidence="10" id="KW-1185">Reference proteome</keyword>
<evidence type="ECO:0000259" key="8">
    <source>
        <dbReference type="PROSITE" id="PS50850"/>
    </source>
</evidence>
<keyword evidence="2" id="KW-0813">Transport</keyword>
<dbReference type="RefSeq" id="WP_133363930.1">
    <property type="nucleotide sequence ID" value="NZ_CP037940.1"/>
</dbReference>
<feature type="transmembrane region" description="Helical" evidence="7">
    <location>
        <begin position="82"/>
        <end position="106"/>
    </location>
</feature>
<accession>A0A4P6YVS2</accession>
<organism evidence="9 10">
    <name type="scientific">Periweissella cryptocerci</name>
    <dbReference type="NCBI Taxonomy" id="2506420"/>
    <lineage>
        <taxon>Bacteria</taxon>
        <taxon>Bacillati</taxon>
        <taxon>Bacillota</taxon>
        <taxon>Bacilli</taxon>
        <taxon>Lactobacillales</taxon>
        <taxon>Lactobacillaceae</taxon>
        <taxon>Periweissella</taxon>
    </lineage>
</organism>
<dbReference type="NCBIfam" id="TIGR00711">
    <property type="entry name" value="efflux_EmrB"/>
    <property type="match status" value="1"/>
</dbReference>
<dbReference type="FunFam" id="1.20.1720.10:FF:000004">
    <property type="entry name" value="EmrB/QacA family drug resistance transporter"/>
    <property type="match status" value="1"/>
</dbReference>
<dbReference type="OrthoDB" id="2321349at2"/>
<dbReference type="EMBL" id="CP037940">
    <property type="protein sequence ID" value="QBO36853.1"/>
    <property type="molecule type" value="Genomic_DNA"/>
</dbReference>
<feature type="transmembrane region" description="Helical" evidence="7">
    <location>
        <begin position="201"/>
        <end position="220"/>
    </location>
</feature>
<evidence type="ECO:0000256" key="1">
    <source>
        <dbReference type="ARBA" id="ARBA00004651"/>
    </source>
</evidence>
<keyword evidence="6 7" id="KW-0472">Membrane</keyword>
<feature type="transmembrane region" description="Helical" evidence="7">
    <location>
        <begin position="434"/>
        <end position="456"/>
    </location>
</feature>
<sequence>MAAQTEKKLNLTWIFIPLSLILFMSTLDQTITTTALDGIVKDLGHLNQSAWIITGFMLTSAVMTLIFGKLGDIFGRKIILQIALAIFILGSLFSGLAHSMLFLIIARTFQGIGAGGLNSLVQAVTADVVPARTRGKYQALFGLISMVSLIAGPILGGYFVQYASWQWIFFINIPIGVIASVILAIKLHLPSRANVVTKIDYLGSVFVTTFTALTLLIVTLGGEQVAWHSAKMFYMIIGAVVSLIAYLIVEHRMQKDALTPLPLFKNLTFNNASLQFALATAALFVAMVFIPMYAQMIHHVSASHSGYYIIPTMIAMIIATMVGGAIIERTGKYKLLPIIGAVLLGVGFYGLAQISLNSANWFIILWQIPVGLGVGLFVQVAMLAGQNTVPVRDLGTATGVLNFFKTLGGAFGAAAFGVILTNDMGTHLANPIHAFQTVFIWTIPIAVVLLILAVFLKEEPLSEEVLAYED</sequence>
<dbReference type="KEGG" id="wei:EQG49_10565"/>
<proteinExistence type="predicted"/>
<dbReference type="PANTHER" id="PTHR23501:SF197">
    <property type="entry name" value="COMD"/>
    <property type="match status" value="1"/>
</dbReference>
<dbReference type="SUPFAM" id="SSF103473">
    <property type="entry name" value="MFS general substrate transporter"/>
    <property type="match status" value="1"/>
</dbReference>
<feature type="transmembrane region" description="Helical" evidence="7">
    <location>
        <begin position="333"/>
        <end position="352"/>
    </location>
</feature>
<feature type="transmembrane region" description="Helical" evidence="7">
    <location>
        <begin position="167"/>
        <end position="189"/>
    </location>
</feature>
<dbReference type="InterPro" id="IPR011701">
    <property type="entry name" value="MFS"/>
</dbReference>
<gene>
    <name evidence="9" type="ORF">EQG49_10565</name>
</gene>
<dbReference type="Proteomes" id="UP000292886">
    <property type="component" value="Chromosome"/>
</dbReference>
<protein>
    <submittedName>
        <fullName evidence="9">DHA2 family efflux MFS transporter permease subunit</fullName>
    </submittedName>
</protein>
<reference evidence="10" key="1">
    <citation type="submission" date="2019-03" db="EMBL/GenBank/DDBJ databases">
        <title>Weissella sp. 26KH-42 Genome sequencing.</title>
        <authorList>
            <person name="Heo J."/>
            <person name="Kim S.-J."/>
            <person name="Kim J.-S."/>
            <person name="Hong S.-B."/>
            <person name="Kwon S.-W."/>
        </authorList>
    </citation>
    <scope>NUCLEOTIDE SEQUENCE [LARGE SCALE GENOMIC DNA]</scope>
    <source>
        <strain evidence="10">26KH-42</strain>
    </source>
</reference>
<feature type="transmembrane region" description="Helical" evidence="7">
    <location>
        <begin position="232"/>
        <end position="249"/>
    </location>
</feature>
<evidence type="ECO:0000256" key="5">
    <source>
        <dbReference type="ARBA" id="ARBA00022989"/>
    </source>
</evidence>
<dbReference type="PROSITE" id="PS50850">
    <property type="entry name" value="MFS"/>
    <property type="match status" value="1"/>
</dbReference>
<dbReference type="PANTHER" id="PTHR23501">
    <property type="entry name" value="MAJOR FACILITATOR SUPERFAMILY"/>
    <property type="match status" value="1"/>
</dbReference>
<dbReference type="AlphaFoldDB" id="A0A4P6YVS2"/>
<dbReference type="PRINTS" id="PR01036">
    <property type="entry name" value="TCRTETB"/>
</dbReference>
<evidence type="ECO:0000256" key="6">
    <source>
        <dbReference type="ARBA" id="ARBA00023136"/>
    </source>
</evidence>
<feature type="transmembrane region" description="Helical" evidence="7">
    <location>
        <begin position="139"/>
        <end position="160"/>
    </location>
</feature>
<evidence type="ECO:0000256" key="4">
    <source>
        <dbReference type="ARBA" id="ARBA00022692"/>
    </source>
</evidence>